<feature type="transmembrane region" description="Helical" evidence="1">
    <location>
        <begin position="118"/>
        <end position="138"/>
    </location>
</feature>
<feature type="transmembrane region" description="Helical" evidence="1">
    <location>
        <begin position="68"/>
        <end position="87"/>
    </location>
</feature>
<evidence type="ECO:0000313" key="3">
    <source>
        <dbReference type="Proteomes" id="UP000483820"/>
    </source>
</evidence>
<accession>A0A6A5HDC2</accession>
<dbReference type="KEGG" id="crq:GCK72_004776"/>
<feature type="transmembrane region" description="Helical" evidence="1">
    <location>
        <begin position="6"/>
        <end position="26"/>
    </location>
</feature>
<name>A0A6A5HDC2_CAERE</name>
<dbReference type="GeneID" id="9800873"/>
<evidence type="ECO:0000313" key="2">
    <source>
        <dbReference type="EMBL" id="KAF1764826.1"/>
    </source>
</evidence>
<dbReference type="Proteomes" id="UP000483820">
    <property type="component" value="Chromosome II"/>
</dbReference>
<dbReference type="RefSeq" id="XP_003098309.2">
    <property type="nucleotide sequence ID" value="XM_003098261.2"/>
</dbReference>
<feature type="transmembrane region" description="Helical" evidence="1">
    <location>
        <begin position="158"/>
        <end position="177"/>
    </location>
</feature>
<reference evidence="2 3" key="1">
    <citation type="submission" date="2019-12" db="EMBL/GenBank/DDBJ databases">
        <title>Chromosome-level assembly of the Caenorhabditis remanei genome.</title>
        <authorList>
            <person name="Teterina A.A."/>
            <person name="Willis J.H."/>
            <person name="Phillips P.C."/>
        </authorList>
    </citation>
    <scope>NUCLEOTIDE SEQUENCE [LARGE SCALE GENOMIC DNA]</scope>
    <source>
        <strain evidence="2 3">PX506</strain>
        <tissue evidence="2">Whole organism</tissue>
    </source>
</reference>
<dbReference type="CTD" id="9800873"/>
<keyword evidence="1" id="KW-0472">Membrane</keyword>
<organism evidence="2 3">
    <name type="scientific">Caenorhabditis remanei</name>
    <name type="common">Caenorhabditis vulgaris</name>
    <dbReference type="NCBI Taxonomy" id="31234"/>
    <lineage>
        <taxon>Eukaryota</taxon>
        <taxon>Metazoa</taxon>
        <taxon>Ecdysozoa</taxon>
        <taxon>Nematoda</taxon>
        <taxon>Chromadorea</taxon>
        <taxon>Rhabditida</taxon>
        <taxon>Rhabditina</taxon>
        <taxon>Rhabditomorpha</taxon>
        <taxon>Rhabditoidea</taxon>
        <taxon>Rhabditidae</taxon>
        <taxon>Peloderinae</taxon>
        <taxon>Caenorhabditis</taxon>
    </lineage>
</organism>
<proteinExistence type="predicted"/>
<dbReference type="EMBL" id="WUAV01000002">
    <property type="protein sequence ID" value="KAF1764826.1"/>
    <property type="molecule type" value="Genomic_DNA"/>
</dbReference>
<feature type="transmembrane region" description="Helical" evidence="1">
    <location>
        <begin position="38"/>
        <end position="62"/>
    </location>
</feature>
<evidence type="ECO:0000256" key="1">
    <source>
        <dbReference type="SAM" id="Phobius"/>
    </source>
</evidence>
<comment type="caution">
    <text evidence="2">The sequence shown here is derived from an EMBL/GenBank/DDBJ whole genome shotgun (WGS) entry which is preliminary data.</text>
</comment>
<dbReference type="AlphaFoldDB" id="A0A6A5HDC2"/>
<feature type="transmembrane region" description="Helical" evidence="1">
    <location>
        <begin position="184"/>
        <end position="201"/>
    </location>
</feature>
<gene>
    <name evidence="2" type="ORF">GCK72_004776</name>
</gene>
<keyword evidence="1" id="KW-1133">Transmembrane helix</keyword>
<keyword evidence="1" id="KW-0812">Transmembrane</keyword>
<sequence>MSDSGVSWLDPLSACIIFTILNFGTIEILRNIVYRLNFNLRTLILMYEFLGALSFCTCHYAESIMFDNYGYIAMIVVSSFNINRFYYLHRRSDEKLWETQNGLRARLANEDFGGYEKVLRFLGGWFSYVPSYLCWAVIREAFGIVLKKHGGHYPYDNALFTIILTEFVFGAAIRVMFDWYSDSKLLHLIPLIYAVIFSSGQQVGRPPGAHPIITFVGITMGVEPNFLYFFLHAIYIYAGWMLVVKLPLPEALLVRAPYLSERRAQNQKLLNKILKTRKGK</sequence>
<protein>
    <submittedName>
        <fullName evidence="2">Uncharacterized protein</fullName>
    </submittedName>
</protein>